<dbReference type="OrthoDB" id="8595007at2"/>
<dbReference type="SUPFAM" id="SSF54001">
    <property type="entry name" value="Cysteine proteinases"/>
    <property type="match status" value="1"/>
</dbReference>
<evidence type="ECO:0000256" key="2">
    <source>
        <dbReference type="SAM" id="SignalP"/>
    </source>
</evidence>
<dbReference type="Pfam" id="PF12969">
    <property type="entry name" value="DUF3857"/>
    <property type="match status" value="1"/>
</dbReference>
<feature type="transmembrane region" description="Helical" evidence="1">
    <location>
        <begin position="753"/>
        <end position="779"/>
    </location>
</feature>
<keyword evidence="1" id="KW-0812">Transmembrane</keyword>
<dbReference type="RefSeq" id="WP_083674071.1">
    <property type="nucleotide sequence ID" value="NZ_FTNM01000001.1"/>
</dbReference>
<feature type="transmembrane region" description="Helical" evidence="1">
    <location>
        <begin position="705"/>
        <end position="728"/>
    </location>
</feature>
<dbReference type="STRING" id="1077936.SAMN05421545_0992"/>
<feature type="chain" id="PRO_5012230154" description="DUF3857 domain-containing protein" evidence="2">
    <location>
        <begin position="28"/>
        <end position="879"/>
    </location>
</feature>
<keyword evidence="1" id="KW-1133">Transmembrane helix</keyword>
<dbReference type="InterPro" id="IPR038765">
    <property type="entry name" value="Papain-like_cys_pep_sf"/>
</dbReference>
<dbReference type="AlphaFoldDB" id="A0A1N6UPH2"/>
<organism evidence="4 5">
    <name type="scientific">Pontibacter lucknowensis</name>
    <dbReference type="NCBI Taxonomy" id="1077936"/>
    <lineage>
        <taxon>Bacteria</taxon>
        <taxon>Pseudomonadati</taxon>
        <taxon>Bacteroidota</taxon>
        <taxon>Cytophagia</taxon>
        <taxon>Cytophagales</taxon>
        <taxon>Hymenobacteraceae</taxon>
        <taxon>Pontibacter</taxon>
    </lineage>
</organism>
<name>A0A1N6UPH2_9BACT</name>
<protein>
    <recommendedName>
        <fullName evidence="3">DUF3857 domain-containing protein</fullName>
    </recommendedName>
</protein>
<feature type="transmembrane region" description="Helical" evidence="1">
    <location>
        <begin position="824"/>
        <end position="840"/>
    </location>
</feature>
<gene>
    <name evidence="4" type="ORF">SAMN05421545_0992</name>
</gene>
<evidence type="ECO:0000259" key="3">
    <source>
        <dbReference type="Pfam" id="PF12969"/>
    </source>
</evidence>
<keyword evidence="1" id="KW-0472">Membrane</keyword>
<proteinExistence type="predicted"/>
<evidence type="ECO:0000313" key="5">
    <source>
        <dbReference type="Proteomes" id="UP000185924"/>
    </source>
</evidence>
<feature type="domain" description="DUF3857" evidence="3">
    <location>
        <begin position="75"/>
        <end position="239"/>
    </location>
</feature>
<dbReference type="Proteomes" id="UP000185924">
    <property type="component" value="Unassembled WGS sequence"/>
</dbReference>
<feature type="transmembrane region" description="Helical" evidence="1">
    <location>
        <begin position="791"/>
        <end position="812"/>
    </location>
</feature>
<dbReference type="Gene3D" id="2.60.40.3140">
    <property type="match status" value="1"/>
</dbReference>
<dbReference type="Gene3D" id="3.10.620.30">
    <property type="match status" value="1"/>
</dbReference>
<sequence length="879" mass="99709">MAHFYKQTFRTLCLSAIFLFCQLAASAAPKTISTAPIPSWTKQIPLRLQTNVAPEDVNDGYHYLQRSIQWEVAREEAYFHNTYKITTEEGVQNSSELQLSFDPNHEKLYLHKVTVWRNGKPIDKLDLSKVKVIQREQGLEQRIFDESLTALLVLEDIRVGDLVEYAWSTKGRNPVFEGKFFASFYLQFYDPVDELLVHILMPEQRKLHYKLHKTEHKPTVVTANGNTSYTWHLTNLPATTVDSDVPGWYDPYPSAMVSEYNSWKEVVDWALPMYELNETPSKALQAVIDSIRTTARTKEEWLVSALRFVQDDVRYLGMEAGIGGYKPRSPSQVFAQRFGDCKDKSLLLATMLKHLGIEAYPALVNSSSKGQVKNGLPSPYAFNHCIVQVNLRGSRLWYDPTISKQRGTSHSNYIPDYQQALVLSPSSKGLTEVIPPIANNGGIKVLETFLFDDVGGAVTLQVKTEYTGWEADMQRSRFATTSLKEIQKAYLNFYANNFPDIEMTQPVDFIDYEQGNKFTILEEYSIDNLWEELEGINGQVRATFFPKVLRDYINTPRTSKRTMPMGLSYPVNVEHEIQLFLPEPWPVNPEVKEVKDDAFTYKSVVSYASTGNLLTLHYTYSILQDHVLPENMSAFMRNQKLMLDDMGYSLNYNTGTAAGNGTGFSWIMLVVALLALGAAIYGGYRLYYYDPNPAPGFSLGEAETIGGWLLVPLIVLFVTPLGGIITVLRSNYFNQTMWEKLVLPSSQTFAPELAGLILVELILNIGFVVFSILLLILFLKKRSSVPELMKAFYVANALFVIGEYVALESMHLPFEMDKTSPSQAVRAVILAAIWVPYFHLSHRVKDTFVKMLQPPLEEEFDQPVVEIANEVEVSNNNMV</sequence>
<keyword evidence="5" id="KW-1185">Reference proteome</keyword>
<dbReference type="InterPro" id="IPR024618">
    <property type="entry name" value="DUF3857"/>
</dbReference>
<feature type="transmembrane region" description="Helical" evidence="1">
    <location>
        <begin position="663"/>
        <end position="684"/>
    </location>
</feature>
<evidence type="ECO:0000313" key="4">
    <source>
        <dbReference type="EMBL" id="SIQ67402.1"/>
    </source>
</evidence>
<dbReference type="EMBL" id="FTNM01000001">
    <property type="protein sequence ID" value="SIQ67402.1"/>
    <property type="molecule type" value="Genomic_DNA"/>
</dbReference>
<feature type="signal peptide" evidence="2">
    <location>
        <begin position="1"/>
        <end position="27"/>
    </location>
</feature>
<dbReference type="Pfam" id="PF10754">
    <property type="entry name" value="DUF2569"/>
    <property type="match status" value="1"/>
</dbReference>
<accession>A0A1N6UPH2</accession>
<keyword evidence="2" id="KW-0732">Signal</keyword>
<dbReference type="InterPro" id="IPR019690">
    <property type="entry name" value="DUF2569"/>
</dbReference>
<evidence type="ECO:0000256" key="1">
    <source>
        <dbReference type="SAM" id="Phobius"/>
    </source>
</evidence>
<reference evidence="5" key="1">
    <citation type="submission" date="2017-01" db="EMBL/GenBank/DDBJ databases">
        <authorList>
            <person name="Varghese N."/>
            <person name="Submissions S."/>
        </authorList>
    </citation>
    <scope>NUCLEOTIDE SEQUENCE [LARGE SCALE GENOMIC DNA]</scope>
    <source>
        <strain evidence="5">DM9</strain>
    </source>
</reference>